<gene>
    <name evidence="1" type="ORF">JL193_13345</name>
</gene>
<dbReference type="EMBL" id="CP071795">
    <property type="protein sequence ID" value="QTD37094.1"/>
    <property type="molecule type" value="Genomic_DNA"/>
</dbReference>
<sequence length="423" mass="49437">MKNSELHSFSVKEQTKDIKSKLEPNKILIYDAIMGSGKTTSAIERMRLYSTIGQKFIFVTPFLEEINRVQDKLDSIIETPVSKHEFDILNVYSSGTKKYSYKNKRDSYIDLLSQNKNIATTHSLFGSLSVGDASLFKDYILIIDEAINPITLFEFGARDIEILFNEQLISKDVRTNKINVTDRQYKDNSFKEVLNFCRQDNVYLNNNTFISHFPIEIMNACKQVEILTYLFDSSLMAYYFKLKGCNYSFLTKLDEKSIKVKIKNNLNIYEGSRNQNKRSKTAFSKNNLTKKSKQERKKIKDKISYVFRYEFRTGSNHSAFTTFKEIKSKYAGKGYTKGFIPINARATNEFSHKKSMAYIGNRYLNPAILSFFKEKGIKINQDYWALSELIQWIWRGCIRNDEKMNLYIPSNRMRNLLISWLND</sequence>
<dbReference type="InterPro" id="IPR027417">
    <property type="entry name" value="P-loop_NTPase"/>
</dbReference>
<dbReference type="Proteomes" id="UP000663935">
    <property type="component" value="Chromosome"/>
</dbReference>
<keyword evidence="1" id="KW-0378">Hydrolase</keyword>
<accession>A0ABX7SW88</accession>
<evidence type="ECO:0000313" key="1">
    <source>
        <dbReference type="EMBL" id="QTD37094.1"/>
    </source>
</evidence>
<keyword evidence="1" id="KW-0547">Nucleotide-binding</keyword>
<dbReference type="GO" id="GO:0004386">
    <property type="term" value="F:helicase activity"/>
    <property type="evidence" value="ECO:0007669"/>
    <property type="project" value="UniProtKB-KW"/>
</dbReference>
<dbReference type="SUPFAM" id="SSF52540">
    <property type="entry name" value="P-loop containing nucleoside triphosphate hydrolases"/>
    <property type="match status" value="1"/>
</dbReference>
<organism evidence="1 2">
    <name type="scientific">Polaribacter batillariae</name>
    <dbReference type="NCBI Taxonomy" id="2808900"/>
    <lineage>
        <taxon>Bacteria</taxon>
        <taxon>Pseudomonadati</taxon>
        <taxon>Bacteroidota</taxon>
        <taxon>Flavobacteriia</taxon>
        <taxon>Flavobacteriales</taxon>
        <taxon>Flavobacteriaceae</taxon>
    </lineage>
</organism>
<keyword evidence="1" id="KW-0067">ATP-binding</keyword>
<dbReference type="Gene3D" id="3.40.50.300">
    <property type="entry name" value="P-loop containing nucleotide triphosphate hydrolases"/>
    <property type="match status" value="1"/>
</dbReference>
<protein>
    <submittedName>
        <fullName evidence="1">DEAD/DEAH box helicase family protein</fullName>
    </submittedName>
</protein>
<evidence type="ECO:0000313" key="2">
    <source>
        <dbReference type="Proteomes" id="UP000663935"/>
    </source>
</evidence>
<name>A0ABX7SW88_9FLAO</name>
<proteinExistence type="predicted"/>
<reference evidence="1 2" key="1">
    <citation type="submission" date="2021-03" db="EMBL/GenBank/DDBJ databases">
        <title>Complete genome of Polaribacter_sp.G4M1.</title>
        <authorList>
            <person name="Jeong S.W."/>
            <person name="Bae J.W."/>
        </authorList>
    </citation>
    <scope>NUCLEOTIDE SEQUENCE [LARGE SCALE GENOMIC DNA]</scope>
    <source>
        <strain evidence="1 2">G4M1</strain>
    </source>
</reference>
<dbReference type="RefSeq" id="WP_207971269.1">
    <property type="nucleotide sequence ID" value="NZ_CP071795.1"/>
</dbReference>
<keyword evidence="2" id="KW-1185">Reference proteome</keyword>
<keyword evidence="1" id="KW-0347">Helicase</keyword>